<comment type="subcellular location">
    <subcellularLocation>
        <location evidence="1 7">Cell membrane</location>
        <topology evidence="1 7">Multi-pass membrane protein</topology>
    </subcellularLocation>
</comment>
<dbReference type="InterPro" id="IPR050366">
    <property type="entry name" value="BP-dependent_transpt_permease"/>
</dbReference>
<keyword evidence="10" id="KW-1185">Reference proteome</keyword>
<dbReference type="InterPro" id="IPR035906">
    <property type="entry name" value="MetI-like_sf"/>
</dbReference>
<keyword evidence="2 7" id="KW-0813">Transport</keyword>
<dbReference type="PANTHER" id="PTHR43386:SF25">
    <property type="entry name" value="PEPTIDE ABC TRANSPORTER PERMEASE PROTEIN"/>
    <property type="match status" value="1"/>
</dbReference>
<comment type="caution">
    <text evidence="9">The sequence shown here is derived from an EMBL/GenBank/DDBJ whole genome shotgun (WGS) entry which is preliminary data.</text>
</comment>
<keyword evidence="5 7" id="KW-1133">Transmembrane helix</keyword>
<evidence type="ECO:0000256" key="3">
    <source>
        <dbReference type="ARBA" id="ARBA00022475"/>
    </source>
</evidence>
<dbReference type="InterPro" id="IPR000515">
    <property type="entry name" value="MetI-like"/>
</dbReference>
<evidence type="ECO:0000313" key="9">
    <source>
        <dbReference type="EMBL" id="CAE6823014.1"/>
    </source>
</evidence>
<sequence length="264" mass="27751">MKHTPYLALGFLLACAALVLFAPWLAPHAVNDIVGGNWDGPSSHAWLGTDNLGRDAWSRLIFGTRTTLILAALSTLLAFATGGVAGLFAGVQGGWFDTVLSRTNDVLMSIPALVFALVVLSVVPPGAVTVCLVVASLEAMRIFRVTRALAADAGALDYVEVARVRGEGSIALIFREVLPNVARTLIAEFGLRIVFAVLLISTLSFLGLGMQPPATDWGSLAKENKDGVMFGVWAALVPGVAIGLLSLSINAVLDRLIYRRGGAA</sequence>
<evidence type="ECO:0000256" key="5">
    <source>
        <dbReference type="ARBA" id="ARBA00022989"/>
    </source>
</evidence>
<dbReference type="EMBL" id="CAJNBH010000023">
    <property type="protein sequence ID" value="CAE6823014.1"/>
    <property type="molecule type" value="Genomic_DNA"/>
</dbReference>
<dbReference type="RefSeq" id="WP_200660445.1">
    <property type="nucleotide sequence ID" value="NZ_CAJNBH010000023.1"/>
</dbReference>
<feature type="transmembrane region" description="Helical" evidence="7">
    <location>
        <begin position="189"/>
        <end position="210"/>
    </location>
</feature>
<feature type="transmembrane region" description="Helical" evidence="7">
    <location>
        <begin position="230"/>
        <end position="253"/>
    </location>
</feature>
<evidence type="ECO:0000256" key="2">
    <source>
        <dbReference type="ARBA" id="ARBA00022448"/>
    </source>
</evidence>
<keyword evidence="3" id="KW-1003">Cell membrane</keyword>
<evidence type="ECO:0000256" key="6">
    <source>
        <dbReference type="ARBA" id="ARBA00023136"/>
    </source>
</evidence>
<name>A0ABM8SPE0_9BURK</name>
<evidence type="ECO:0000259" key="8">
    <source>
        <dbReference type="PROSITE" id="PS50928"/>
    </source>
</evidence>
<reference evidence="9 10" key="1">
    <citation type="submission" date="2021-02" db="EMBL/GenBank/DDBJ databases">
        <authorList>
            <person name="Vanwijnsberghe S."/>
        </authorList>
    </citation>
    <scope>NUCLEOTIDE SEQUENCE [LARGE SCALE GENOMIC DNA]</scope>
    <source>
        <strain evidence="9 10">R-69776</strain>
    </source>
</reference>
<gene>
    <name evidence="9" type="primary">gsiD_2</name>
    <name evidence="9" type="ORF">R69776_06238</name>
</gene>
<dbReference type="PROSITE" id="PS50928">
    <property type="entry name" value="ABC_TM1"/>
    <property type="match status" value="1"/>
</dbReference>
<evidence type="ECO:0000256" key="1">
    <source>
        <dbReference type="ARBA" id="ARBA00004651"/>
    </source>
</evidence>
<organism evidence="9 10">
    <name type="scientific">Paraburkholderia nemoris</name>
    <dbReference type="NCBI Taxonomy" id="2793076"/>
    <lineage>
        <taxon>Bacteria</taxon>
        <taxon>Pseudomonadati</taxon>
        <taxon>Pseudomonadota</taxon>
        <taxon>Betaproteobacteria</taxon>
        <taxon>Burkholderiales</taxon>
        <taxon>Burkholderiaceae</taxon>
        <taxon>Paraburkholderia</taxon>
    </lineage>
</organism>
<dbReference type="Pfam" id="PF00528">
    <property type="entry name" value="BPD_transp_1"/>
    <property type="match status" value="1"/>
</dbReference>
<evidence type="ECO:0000256" key="4">
    <source>
        <dbReference type="ARBA" id="ARBA00022692"/>
    </source>
</evidence>
<evidence type="ECO:0000313" key="10">
    <source>
        <dbReference type="Proteomes" id="UP000673821"/>
    </source>
</evidence>
<feature type="domain" description="ABC transmembrane type-1" evidence="8">
    <location>
        <begin position="64"/>
        <end position="253"/>
    </location>
</feature>
<feature type="transmembrane region" description="Helical" evidence="7">
    <location>
        <begin position="110"/>
        <end position="137"/>
    </location>
</feature>
<dbReference type="CDD" id="cd06261">
    <property type="entry name" value="TM_PBP2"/>
    <property type="match status" value="1"/>
</dbReference>
<comment type="similarity">
    <text evidence="7">Belongs to the binding-protein-dependent transport system permease family.</text>
</comment>
<keyword evidence="6 7" id="KW-0472">Membrane</keyword>
<dbReference type="PANTHER" id="PTHR43386">
    <property type="entry name" value="OLIGOPEPTIDE TRANSPORT SYSTEM PERMEASE PROTEIN APPC"/>
    <property type="match status" value="1"/>
</dbReference>
<protein>
    <submittedName>
        <fullName evidence="9">Glutathione transport system permease protein GsiD</fullName>
    </submittedName>
</protein>
<feature type="transmembrane region" description="Helical" evidence="7">
    <location>
        <begin position="6"/>
        <end position="26"/>
    </location>
</feature>
<dbReference type="Gene3D" id="1.10.3720.10">
    <property type="entry name" value="MetI-like"/>
    <property type="match status" value="1"/>
</dbReference>
<feature type="transmembrane region" description="Helical" evidence="7">
    <location>
        <begin position="68"/>
        <end position="90"/>
    </location>
</feature>
<dbReference type="PROSITE" id="PS51257">
    <property type="entry name" value="PROKAR_LIPOPROTEIN"/>
    <property type="match status" value="1"/>
</dbReference>
<accession>A0ABM8SPE0</accession>
<dbReference type="SUPFAM" id="SSF161098">
    <property type="entry name" value="MetI-like"/>
    <property type="match status" value="1"/>
</dbReference>
<dbReference type="Proteomes" id="UP000673821">
    <property type="component" value="Unassembled WGS sequence"/>
</dbReference>
<evidence type="ECO:0000256" key="7">
    <source>
        <dbReference type="RuleBase" id="RU363032"/>
    </source>
</evidence>
<keyword evidence="4 7" id="KW-0812">Transmembrane</keyword>
<proteinExistence type="inferred from homology"/>